<keyword evidence="3" id="KW-1185">Reference proteome</keyword>
<feature type="compositionally biased region" description="Acidic residues" evidence="1">
    <location>
        <begin position="274"/>
        <end position="283"/>
    </location>
</feature>
<name>A0A1R2AR58_9CILI</name>
<protein>
    <submittedName>
        <fullName evidence="2">Uncharacterized protein</fullName>
    </submittedName>
</protein>
<sequence length="558" mass="65015">MKSFNTYSKSFDFKNIKTDDIEILSKYFHAPLPNLITMDKDPEELKDSVYSFLNEQRKKAIKAVKLAKSLQALSENSYKTIKYLESTQESLEYKLEQFDTDMSEYEKELHIKDKKIEELTKDLEELEKNLHEVTQERECLKKDIQTLKKSIKQQESISDQVLALERKKFLKEKDEDIKKLENLRIEIMNKEKMIEESETQVSKFEYLLKQEKHLTEKLRNDIDRYKSDIFELKNKFDESKLKKSKYKDLYQELKALKSLHSKFKNNSTQTSSMDLDESEDEYKIDEKSASEKDQSEINDLISLEEAQSNEYNGDINLLETNELFSLNNSGGSVHYKESMIYIIPSRKTSGISETKMTIENCDKILIPPIKIPEKSQENLQVLPGIIQCARIQNGRIVKLGPGSPKLTPKGNMKFCFNGPATPKARVLKMETWTESVVTSPSRVEAEASNIEVSNTEVKNEFENRVEAEANYEGPKDDENNKKTRVVNKENLKAKIYKDPVKEYFLKVCQNAKAACRYSDKIVKIPTNSLYNKLVEMKIPYCKWPESVQEYLAKRIQQR</sequence>
<reference evidence="2 3" key="1">
    <citation type="submission" date="2016-11" db="EMBL/GenBank/DDBJ databases">
        <title>The macronuclear genome of Stentor coeruleus: a giant cell with tiny introns.</title>
        <authorList>
            <person name="Slabodnick M."/>
            <person name="Ruby J.G."/>
            <person name="Reiff S.B."/>
            <person name="Swart E.C."/>
            <person name="Gosai S."/>
            <person name="Prabakaran S."/>
            <person name="Witkowska E."/>
            <person name="Larue G.E."/>
            <person name="Fisher S."/>
            <person name="Freeman R.M."/>
            <person name="Gunawardena J."/>
            <person name="Chu W."/>
            <person name="Stover N.A."/>
            <person name="Gregory B.D."/>
            <person name="Nowacki M."/>
            <person name="Derisi J."/>
            <person name="Roy S.W."/>
            <person name="Marshall W.F."/>
            <person name="Sood P."/>
        </authorList>
    </citation>
    <scope>NUCLEOTIDE SEQUENCE [LARGE SCALE GENOMIC DNA]</scope>
    <source>
        <strain evidence="2">WM001</strain>
    </source>
</reference>
<evidence type="ECO:0000313" key="2">
    <source>
        <dbReference type="EMBL" id="OMJ66925.1"/>
    </source>
</evidence>
<organism evidence="2 3">
    <name type="scientific">Stentor coeruleus</name>
    <dbReference type="NCBI Taxonomy" id="5963"/>
    <lineage>
        <taxon>Eukaryota</taxon>
        <taxon>Sar</taxon>
        <taxon>Alveolata</taxon>
        <taxon>Ciliophora</taxon>
        <taxon>Postciliodesmatophora</taxon>
        <taxon>Heterotrichea</taxon>
        <taxon>Heterotrichida</taxon>
        <taxon>Stentoridae</taxon>
        <taxon>Stentor</taxon>
    </lineage>
</organism>
<comment type="caution">
    <text evidence="2">The sequence shown here is derived from an EMBL/GenBank/DDBJ whole genome shotgun (WGS) entry which is preliminary data.</text>
</comment>
<feature type="compositionally biased region" description="Basic and acidic residues" evidence="1">
    <location>
        <begin position="284"/>
        <end position="295"/>
    </location>
</feature>
<feature type="region of interest" description="Disordered" evidence="1">
    <location>
        <begin position="265"/>
        <end position="295"/>
    </location>
</feature>
<dbReference type="AlphaFoldDB" id="A0A1R2AR58"/>
<dbReference type="OrthoDB" id="302708at2759"/>
<dbReference type="Proteomes" id="UP000187209">
    <property type="component" value="Unassembled WGS sequence"/>
</dbReference>
<gene>
    <name evidence="2" type="ORF">SteCoe_36067</name>
</gene>
<evidence type="ECO:0000313" key="3">
    <source>
        <dbReference type="Proteomes" id="UP000187209"/>
    </source>
</evidence>
<dbReference type="EMBL" id="MPUH01001601">
    <property type="protein sequence ID" value="OMJ66925.1"/>
    <property type="molecule type" value="Genomic_DNA"/>
</dbReference>
<evidence type="ECO:0000256" key="1">
    <source>
        <dbReference type="SAM" id="MobiDB-lite"/>
    </source>
</evidence>
<accession>A0A1R2AR58</accession>
<proteinExistence type="predicted"/>